<protein>
    <recommendedName>
        <fullName evidence="15">[histone H3]-trimethyl-L-lysine(27) demethylase</fullName>
        <ecNumber evidence="15">1.14.11.68</ecNumber>
    </recommendedName>
</protein>
<keyword evidence="11" id="KW-0560">Oxidoreductase</keyword>
<feature type="compositionally biased region" description="Pro residues" evidence="18">
    <location>
        <begin position="915"/>
        <end position="928"/>
    </location>
</feature>
<dbReference type="PROSITE" id="PS50005">
    <property type="entry name" value="TPR"/>
    <property type="match status" value="2"/>
</dbReference>
<keyword evidence="9" id="KW-0156">Chromatin regulator</keyword>
<comment type="similarity">
    <text evidence="14">Belongs to the UTX family.</text>
</comment>
<dbReference type="EC" id="1.14.11.68" evidence="15"/>
<feature type="compositionally biased region" description="Polar residues" evidence="18">
    <location>
        <begin position="620"/>
        <end position="648"/>
    </location>
</feature>
<dbReference type="PANTHER" id="PTHR14017">
    <property type="entry name" value="LYSINE-SPECIFIC DEMETHYLASE"/>
    <property type="match status" value="1"/>
</dbReference>
<dbReference type="Gene3D" id="2.60.120.650">
    <property type="entry name" value="Cupin"/>
    <property type="match status" value="1"/>
</dbReference>
<evidence type="ECO:0000256" key="7">
    <source>
        <dbReference type="ARBA" id="ARBA00022803"/>
    </source>
</evidence>
<reference evidence="20 21" key="1">
    <citation type="submission" date="2019-11" db="EMBL/GenBank/DDBJ databases">
        <title>Strigops habroptila (kakapo) genome, bStrHab1, primary haplotype, v2.</title>
        <authorList>
            <person name="Jarvis E.D."/>
            <person name="Howard J."/>
            <person name="Rhie A."/>
            <person name="Phillippy A."/>
            <person name="Korlach J."/>
            <person name="Digby A."/>
            <person name="Iorns D."/>
            <person name="Eason D."/>
            <person name="Robertson B."/>
            <person name="Raemaekers T."/>
            <person name="Howe K."/>
            <person name="Lewin H."/>
            <person name="Damas J."/>
            <person name="Hastie A."/>
            <person name="Tracey A."/>
            <person name="Chow W."/>
            <person name="Fedrigo O."/>
        </authorList>
    </citation>
    <scope>NUCLEOTIDE SEQUENCE [LARGE SCALE GENOMIC DNA]</scope>
</reference>
<dbReference type="GO" id="GO:0010468">
    <property type="term" value="P:regulation of gene expression"/>
    <property type="evidence" value="ECO:0007669"/>
    <property type="project" value="TreeGrafter"/>
</dbReference>
<reference evidence="20" key="2">
    <citation type="submission" date="2025-08" db="UniProtKB">
        <authorList>
            <consortium name="Ensembl"/>
        </authorList>
    </citation>
    <scope>IDENTIFICATION</scope>
</reference>
<evidence type="ECO:0000256" key="10">
    <source>
        <dbReference type="ARBA" id="ARBA00022964"/>
    </source>
</evidence>
<comment type="subcellular location">
    <subcellularLocation>
        <location evidence="3">Nucleus</location>
    </subcellularLocation>
</comment>
<evidence type="ECO:0000256" key="13">
    <source>
        <dbReference type="ARBA" id="ARBA00023242"/>
    </source>
</evidence>
<feature type="repeat" description="TPR" evidence="17">
    <location>
        <begin position="315"/>
        <end position="348"/>
    </location>
</feature>
<evidence type="ECO:0000313" key="20">
    <source>
        <dbReference type="Ensembl" id="ENSSHBP00005012457.1"/>
    </source>
</evidence>
<keyword evidence="6" id="KW-0677">Repeat</keyword>
<dbReference type="GO" id="GO:0071558">
    <property type="term" value="F:histone H3K27me2/H3K27me3 demethylase activity"/>
    <property type="evidence" value="ECO:0007669"/>
    <property type="project" value="UniProtKB-EC"/>
</dbReference>
<feature type="region of interest" description="Disordered" evidence="18">
    <location>
        <begin position="620"/>
        <end position="776"/>
    </location>
</feature>
<evidence type="ECO:0000256" key="11">
    <source>
        <dbReference type="ARBA" id="ARBA00023002"/>
    </source>
</evidence>
<gene>
    <name evidence="20" type="primary">KDM6A</name>
</gene>
<evidence type="ECO:0000256" key="4">
    <source>
        <dbReference type="ARBA" id="ARBA00022553"/>
    </source>
</evidence>
<keyword evidence="7 17" id="KW-0802">TPR repeat</keyword>
<dbReference type="Pfam" id="PF21326">
    <property type="entry name" value="KDM6_GATAL"/>
    <property type="match status" value="1"/>
</dbReference>
<feature type="region of interest" description="Disordered" evidence="18">
    <location>
        <begin position="808"/>
        <end position="877"/>
    </location>
</feature>
<dbReference type="FunFam" id="1.20.58.1370:FF:000002">
    <property type="entry name" value="lysine-specific demethylase 6A isoform X6"/>
    <property type="match status" value="1"/>
</dbReference>
<comment type="cofactor">
    <cofactor evidence="1">
        <name>Fe(2+)</name>
        <dbReference type="ChEBI" id="CHEBI:29033"/>
    </cofactor>
</comment>
<evidence type="ECO:0000256" key="12">
    <source>
        <dbReference type="ARBA" id="ARBA00023004"/>
    </source>
</evidence>
<feature type="compositionally biased region" description="Polar residues" evidence="18">
    <location>
        <begin position="832"/>
        <end position="850"/>
    </location>
</feature>
<keyword evidence="10" id="KW-0223">Dioxygenase</keyword>
<evidence type="ECO:0000256" key="9">
    <source>
        <dbReference type="ARBA" id="ARBA00022853"/>
    </source>
</evidence>
<dbReference type="InterPro" id="IPR046941">
    <property type="entry name" value="KDM6_GATAL_sf"/>
</dbReference>
<dbReference type="FunFam" id="2.10.110.20:FF:000001">
    <property type="entry name" value="lysine-specific demethylase 6A isoform X2"/>
    <property type="match status" value="1"/>
</dbReference>
<dbReference type="InterPro" id="IPR051630">
    <property type="entry name" value="Corepressor-Demethylase"/>
</dbReference>
<keyword evidence="5" id="KW-0479">Metal-binding</keyword>
<evidence type="ECO:0000256" key="17">
    <source>
        <dbReference type="PROSITE-ProRule" id="PRU00339"/>
    </source>
</evidence>
<dbReference type="SUPFAM" id="SSF51197">
    <property type="entry name" value="Clavaminate synthase-like"/>
    <property type="match status" value="1"/>
</dbReference>
<dbReference type="Gene3D" id="1.25.40.10">
    <property type="entry name" value="Tetratricopeptide repeat domain"/>
    <property type="match status" value="2"/>
</dbReference>
<evidence type="ECO:0000259" key="19">
    <source>
        <dbReference type="PROSITE" id="PS51184"/>
    </source>
</evidence>
<dbReference type="GeneTree" id="ENSGT00940000155202"/>
<dbReference type="FunFam" id="2.60.120.650:FF:000002">
    <property type="entry name" value="lysine-specific demethylase 6A isoform X2"/>
    <property type="match status" value="1"/>
</dbReference>
<evidence type="ECO:0000256" key="15">
    <source>
        <dbReference type="ARBA" id="ARBA00034525"/>
    </source>
</evidence>
<proteinExistence type="inferred from homology"/>
<evidence type="ECO:0000313" key="21">
    <source>
        <dbReference type="Proteomes" id="UP000472266"/>
    </source>
</evidence>
<name>A0A672UCG2_STRHB</name>
<dbReference type="PANTHER" id="PTHR14017:SF9">
    <property type="entry name" value="LYSINE-SPECIFIC DEMETHYLASE 6A"/>
    <property type="match status" value="1"/>
</dbReference>
<feature type="region of interest" description="Disordered" evidence="18">
    <location>
        <begin position="910"/>
        <end position="935"/>
    </location>
</feature>
<keyword evidence="4" id="KW-0597">Phosphoprotein</keyword>
<comment type="cofactor">
    <cofactor evidence="2">
        <name>L-ascorbate</name>
        <dbReference type="ChEBI" id="CHEBI:38290"/>
    </cofactor>
</comment>
<evidence type="ECO:0000256" key="8">
    <source>
        <dbReference type="ARBA" id="ARBA00022833"/>
    </source>
</evidence>
<sequence>MKSCGVSLAAAAASAAPFGDEEKKMAAGKASGQSEEDFASLTAEEREALSGLDSRLFGFLRLHEDGARTKALLLKAVRCYESLILKAEGKVESDFFCQLGHFNLLLEDYPKALSAYQRYYSLQSDYWKNAAFLYGLGLVYFHYNAFQWAIKAFQEALYVDPSFCRAKEIHLRLGLMFKVNTDYESSLKHFQLALIDCNPCTLSNLFGFLSLMITTRKYHSAKEAYEQLLQIENLPAQVKATVLQQLGWMHHTVDQLGDKATKESYAIQYLQKSLEADPNSGQSWYFLGRCYSSIGKVQDAFISYRQSIDKSEASADTWCSIGVLYQQQNQPMDALQAYICAVQLDHGHAAAWMDLGTLYESCNQPQDAIKCYLNATRSKNCSNTSALAARIKYLQAQLCNLPQGSLQNKTKLLPSIEEAWSLPIPAELTSRQGAMNTAQQNTSDVWSSGHTVSHPPVQQQIHSWCLTPQKLQHLEQLRANRNNLNPAQKLMLEQLESQFVLMQQHQQMRQTGVAQVRSTGIPNGPTADSSLPTNSVSGQQPQVALTRVPNVAQRGIRPACPGQPMANGPFPAGPIPCSTARTLGSTDTILIGNNHITESGSNGNVPYLQRNALSLPHNRTNLTSSAEEPWKNQLSNSTQGLHKGQSSHLAGPNGERPLSSTGPSQHLQAAGTGIQNQNGHPATPSNSVTQGAALNHLSSHTATSGGQQGITLTKESKPSGNTSAVPETSRHSGETPNSTAGVEGLPNHVHQVTADAVSSPSHGDSKSPGLLSSDNPQLSALLMGKANNNVSTGTCDKVNNIHPAVHTKTENSVASSPSSAISTATPSPKSTEQTTTNSVTSLNSPHSGHTVNGEGLEDSQSPMKADPPPISHKPSPQIIPSMSVSIYPSSAEVLKACRNLGKNGLSNSSILLDKCPPPRPPPPPYPPLPKDKLNPPTPSIYLENKRDAFFPPLHQFCTNPNNPVTVIRGLAGALKLDLGLFSTKTLVEANNEHIVEVRTQLLQPADENWDPTGTKKIWRCESSRSHTTIAKYAQYQASSFQESLREENEKKSHHKDHSDNESTSSDNSGRRRRGPFKTIKFGTNIDLSDDKKWKLQLHELTKLPAFVRVVSAGNLLSHVGHTILGMNTVQLYMKVPGSRTPGHQENNNFCSVNINIGPGDCEWFVVPESYWGVMNDFCEKNNMNFLMGSWWPNLEDLYEANVPVYRFIQRPGDLVWINAGTVHWVQAIGWCNNIAWNVGPLTACQYKLAVERYEWNKLQSVKSIVPMVHLSWNMARNIKVSDPKLFEMIKYCLLRTLKQCQTLREALIAAGKEIVWHGRAKDEPAHYCSICEVEVFDLLFVTSESNSRKTYVVHCQDCARKISTNLENFVVLEQYKMEDLMQVYDQFTLVSQINKWVHKYIICKAVVDCLGTPLCEYCGLDSNGGMGCV</sequence>
<dbReference type="Gene3D" id="1.20.58.1370">
    <property type="match status" value="2"/>
</dbReference>
<dbReference type="SUPFAM" id="SSF81901">
    <property type="entry name" value="HCP-like"/>
    <property type="match status" value="1"/>
</dbReference>
<dbReference type="SMART" id="SM00028">
    <property type="entry name" value="TPR"/>
    <property type="match status" value="6"/>
</dbReference>
<dbReference type="Gene3D" id="2.10.110.20">
    <property type="match status" value="1"/>
</dbReference>
<feature type="compositionally biased region" description="Basic and acidic residues" evidence="18">
    <location>
        <begin position="1043"/>
        <end position="1060"/>
    </location>
</feature>
<keyword evidence="21" id="KW-1185">Reference proteome</keyword>
<dbReference type="GO" id="GO:0007507">
    <property type="term" value="P:heart development"/>
    <property type="evidence" value="ECO:0007669"/>
    <property type="project" value="TreeGrafter"/>
</dbReference>
<dbReference type="FunFam" id="1.25.40.10:FF:000022">
    <property type="entry name" value="lysine-specific demethylase 6A isoform X1"/>
    <property type="match status" value="1"/>
</dbReference>
<dbReference type="InterPro" id="IPR048560">
    <property type="entry name" value="KDM6A_B-like_GATAL"/>
</dbReference>
<evidence type="ECO:0000256" key="2">
    <source>
        <dbReference type="ARBA" id="ARBA00001961"/>
    </source>
</evidence>
<feature type="region of interest" description="Disordered" evidence="18">
    <location>
        <begin position="12"/>
        <end position="31"/>
    </location>
</feature>
<dbReference type="SUPFAM" id="SSF48452">
    <property type="entry name" value="TPR-like"/>
    <property type="match status" value="1"/>
</dbReference>
<dbReference type="FunFam" id="1.25.40.10:FF:000011">
    <property type="entry name" value="lysine-specific demethylase 6A isoform X3"/>
    <property type="match status" value="1"/>
</dbReference>
<evidence type="ECO:0000256" key="16">
    <source>
        <dbReference type="ARBA" id="ARBA00048695"/>
    </source>
</evidence>
<feature type="repeat" description="TPR" evidence="17">
    <location>
        <begin position="130"/>
        <end position="163"/>
    </location>
</feature>
<dbReference type="GO" id="GO:0000978">
    <property type="term" value="F:RNA polymerase II cis-regulatory region sequence-specific DNA binding"/>
    <property type="evidence" value="ECO:0007669"/>
    <property type="project" value="TreeGrafter"/>
</dbReference>
<feature type="compositionally biased region" description="Polar residues" evidence="18">
    <location>
        <begin position="658"/>
        <end position="726"/>
    </location>
</feature>
<dbReference type="InterPro" id="IPR019734">
    <property type="entry name" value="TPR_rpt"/>
</dbReference>
<dbReference type="InterPro" id="IPR003347">
    <property type="entry name" value="JmjC_dom"/>
</dbReference>
<evidence type="ECO:0000256" key="3">
    <source>
        <dbReference type="ARBA" id="ARBA00004123"/>
    </source>
</evidence>
<feature type="region of interest" description="Disordered" evidence="18">
    <location>
        <begin position="1041"/>
        <end position="1076"/>
    </location>
</feature>
<evidence type="ECO:0000256" key="5">
    <source>
        <dbReference type="ARBA" id="ARBA00022723"/>
    </source>
</evidence>
<dbReference type="PROSITE" id="PS51184">
    <property type="entry name" value="JMJC"/>
    <property type="match status" value="1"/>
</dbReference>
<keyword evidence="13" id="KW-0539">Nucleus</keyword>
<comment type="catalytic activity">
    <reaction evidence="16">
        <text>N(6),N(6),N(6)-trimethyl-L-lysyl(27)-[histone H3] + 2 2-oxoglutarate + 2 O2 = N(6)-methyl-L-lysyl(27)-[histone H3] + 2 formaldehyde + 2 succinate + 2 CO2</text>
        <dbReference type="Rhea" id="RHEA:60224"/>
        <dbReference type="Rhea" id="RHEA-COMP:15535"/>
        <dbReference type="Rhea" id="RHEA-COMP:15544"/>
        <dbReference type="ChEBI" id="CHEBI:15379"/>
        <dbReference type="ChEBI" id="CHEBI:16526"/>
        <dbReference type="ChEBI" id="CHEBI:16810"/>
        <dbReference type="ChEBI" id="CHEBI:16842"/>
        <dbReference type="ChEBI" id="CHEBI:30031"/>
        <dbReference type="ChEBI" id="CHEBI:61929"/>
        <dbReference type="ChEBI" id="CHEBI:61961"/>
        <dbReference type="EC" id="1.14.11.68"/>
    </reaction>
</comment>
<dbReference type="SMART" id="SM00558">
    <property type="entry name" value="JmjC"/>
    <property type="match status" value="1"/>
</dbReference>
<dbReference type="InterPro" id="IPR048562">
    <property type="entry name" value="KDM6A_B-like_C-hel"/>
</dbReference>
<evidence type="ECO:0000256" key="14">
    <source>
        <dbReference type="ARBA" id="ARBA00034483"/>
    </source>
</evidence>
<dbReference type="GO" id="GO:0044666">
    <property type="term" value="C:MLL3/4 complex"/>
    <property type="evidence" value="ECO:0007669"/>
    <property type="project" value="TreeGrafter"/>
</dbReference>
<dbReference type="Pfam" id="PF21322">
    <property type="entry name" value="KDM6_C-hel"/>
    <property type="match status" value="1"/>
</dbReference>
<reference evidence="20" key="3">
    <citation type="submission" date="2025-09" db="UniProtKB">
        <authorList>
            <consortium name="Ensembl"/>
        </authorList>
    </citation>
    <scope>IDENTIFICATION</scope>
</reference>
<keyword evidence="8" id="KW-0862">Zinc</keyword>
<dbReference type="Proteomes" id="UP000472266">
    <property type="component" value="Chromosome 2"/>
</dbReference>
<feature type="domain" description="JmjC" evidence="19">
    <location>
        <begin position="1092"/>
        <end position="1255"/>
    </location>
</feature>
<dbReference type="GO" id="GO:0031490">
    <property type="term" value="F:chromatin DNA binding"/>
    <property type="evidence" value="ECO:0007669"/>
    <property type="project" value="TreeGrafter"/>
</dbReference>
<evidence type="ECO:0000256" key="18">
    <source>
        <dbReference type="SAM" id="MobiDB-lite"/>
    </source>
</evidence>
<organism evidence="20 21">
    <name type="scientific">Strigops habroptila</name>
    <name type="common">Kakapo</name>
    <dbReference type="NCBI Taxonomy" id="2489341"/>
    <lineage>
        <taxon>Eukaryota</taxon>
        <taxon>Metazoa</taxon>
        <taxon>Chordata</taxon>
        <taxon>Craniata</taxon>
        <taxon>Vertebrata</taxon>
        <taxon>Euteleostomi</taxon>
        <taxon>Archelosauria</taxon>
        <taxon>Archosauria</taxon>
        <taxon>Dinosauria</taxon>
        <taxon>Saurischia</taxon>
        <taxon>Theropoda</taxon>
        <taxon>Coelurosauria</taxon>
        <taxon>Aves</taxon>
        <taxon>Neognathae</taxon>
        <taxon>Neoaves</taxon>
        <taxon>Telluraves</taxon>
        <taxon>Australaves</taxon>
        <taxon>Psittaciformes</taxon>
        <taxon>Psittacidae</taxon>
        <taxon>Strigops</taxon>
    </lineage>
</organism>
<keyword evidence="12" id="KW-0408">Iron</keyword>
<dbReference type="GO" id="GO:0046872">
    <property type="term" value="F:metal ion binding"/>
    <property type="evidence" value="ECO:0007669"/>
    <property type="project" value="UniProtKB-KW"/>
</dbReference>
<feature type="compositionally biased region" description="Low complexity" evidence="18">
    <location>
        <begin position="812"/>
        <end position="831"/>
    </location>
</feature>
<evidence type="ECO:0000256" key="6">
    <source>
        <dbReference type="ARBA" id="ARBA00022737"/>
    </source>
</evidence>
<dbReference type="FunFam" id="1.20.58.1370:FF:000001">
    <property type="entry name" value="lysine-specific demethylase 6A isoform X2"/>
    <property type="match status" value="1"/>
</dbReference>
<accession>A0A672UCG2</accession>
<evidence type="ECO:0000256" key="1">
    <source>
        <dbReference type="ARBA" id="ARBA00001954"/>
    </source>
</evidence>
<dbReference type="Pfam" id="PF02373">
    <property type="entry name" value="JmjC"/>
    <property type="match status" value="1"/>
</dbReference>
<dbReference type="InterPro" id="IPR011990">
    <property type="entry name" value="TPR-like_helical_dom_sf"/>
</dbReference>
<dbReference type="Pfam" id="PF13432">
    <property type="entry name" value="TPR_16"/>
    <property type="match status" value="1"/>
</dbReference>
<dbReference type="Ensembl" id="ENSSHBT00005015019.1">
    <property type="protein sequence ID" value="ENSSHBP00005012457.1"/>
    <property type="gene ID" value="ENSSHBG00005010530.1"/>
</dbReference>